<dbReference type="PANTHER" id="PTHR48079">
    <property type="entry name" value="PROTEIN YEEZ"/>
    <property type="match status" value="1"/>
</dbReference>
<dbReference type="GO" id="GO:0004029">
    <property type="term" value="F:aldehyde dehydrogenase (NAD+) activity"/>
    <property type="evidence" value="ECO:0007669"/>
    <property type="project" value="TreeGrafter"/>
</dbReference>
<evidence type="ECO:0000313" key="3">
    <source>
        <dbReference type="Proteomes" id="UP000033428"/>
    </source>
</evidence>
<dbReference type="InterPro" id="IPR036291">
    <property type="entry name" value="NAD(P)-bd_dom_sf"/>
</dbReference>
<gene>
    <name evidence="2" type="ORF">OMAG_001520</name>
</gene>
<dbReference type="Gene3D" id="3.40.50.720">
    <property type="entry name" value="NAD(P)-binding Rossmann-like Domain"/>
    <property type="match status" value="1"/>
</dbReference>
<evidence type="ECO:0000313" key="2">
    <source>
        <dbReference type="EMBL" id="KJJ84620.1"/>
    </source>
</evidence>
<dbReference type="EMBL" id="JYNY01000321">
    <property type="protein sequence ID" value="KJJ84620.1"/>
    <property type="molecule type" value="Genomic_DNA"/>
</dbReference>
<evidence type="ECO:0000259" key="1">
    <source>
        <dbReference type="Pfam" id="PF01370"/>
    </source>
</evidence>
<name>A0A0F0CT41_9BACT</name>
<dbReference type="Proteomes" id="UP000033428">
    <property type="component" value="Unassembled WGS sequence"/>
</dbReference>
<protein>
    <submittedName>
        <fullName evidence="2">NAD-dependent epimerase/dehydratase</fullName>
    </submittedName>
</protein>
<reference evidence="2 3" key="1">
    <citation type="submission" date="2015-02" db="EMBL/GenBank/DDBJ databases">
        <title>Single-cell genomics of uncultivated deep-branching MTB reveals a conserved set of magnetosome genes.</title>
        <authorList>
            <person name="Kolinko S."/>
            <person name="Richter M."/>
            <person name="Glockner F.O."/>
            <person name="Brachmann A."/>
            <person name="Schuler D."/>
        </authorList>
    </citation>
    <scope>NUCLEOTIDE SEQUENCE [LARGE SCALE GENOMIC DNA]</scope>
    <source>
        <strain evidence="2">SKK-01</strain>
    </source>
</reference>
<dbReference type="InterPro" id="IPR001509">
    <property type="entry name" value="Epimerase_deHydtase"/>
</dbReference>
<dbReference type="InterPro" id="IPR051783">
    <property type="entry name" value="NAD(P)-dependent_oxidoreduct"/>
</dbReference>
<dbReference type="GO" id="GO:0005737">
    <property type="term" value="C:cytoplasm"/>
    <property type="evidence" value="ECO:0007669"/>
    <property type="project" value="TreeGrafter"/>
</dbReference>
<feature type="domain" description="NAD-dependent epimerase/dehydratase" evidence="1">
    <location>
        <begin position="3"/>
        <end position="163"/>
    </location>
</feature>
<dbReference type="PANTHER" id="PTHR48079:SF6">
    <property type="entry name" value="NAD(P)-BINDING DOMAIN-CONTAINING PROTEIN-RELATED"/>
    <property type="match status" value="1"/>
</dbReference>
<organism evidence="2 3">
    <name type="scientific">Candidatus Omnitrophus magneticus</name>
    <dbReference type="NCBI Taxonomy" id="1609969"/>
    <lineage>
        <taxon>Bacteria</taxon>
        <taxon>Pseudomonadati</taxon>
        <taxon>Candidatus Omnitrophota</taxon>
        <taxon>Candidatus Omnitrophus</taxon>
    </lineage>
</organism>
<dbReference type="Pfam" id="PF01370">
    <property type="entry name" value="Epimerase"/>
    <property type="match status" value="1"/>
</dbReference>
<accession>A0A0F0CT41</accession>
<dbReference type="AlphaFoldDB" id="A0A0F0CT41"/>
<sequence length="170" mass="18867">MNILVTGAGGFLGSAIVEELIKKGHKVRTLLRRKEAAFNLHGMQTELFICDILNSDAVMQAVKGIDVIFHAAAIYNTYPWYCLNPKELYTTNIEGTRNIMEAALREGVKKVIYTSSTAAVGKREDGAPADETVKLNLLEKRSHYEKSKAKAEEVALSYHNKGVIESRIIL</sequence>
<keyword evidence="3" id="KW-1185">Reference proteome</keyword>
<comment type="caution">
    <text evidence="2">The sequence shown here is derived from an EMBL/GenBank/DDBJ whole genome shotgun (WGS) entry which is preliminary data.</text>
</comment>
<proteinExistence type="predicted"/>
<dbReference type="SUPFAM" id="SSF51735">
    <property type="entry name" value="NAD(P)-binding Rossmann-fold domains"/>
    <property type="match status" value="1"/>
</dbReference>